<dbReference type="Pfam" id="PF20532">
    <property type="entry name" value="DUF6747"/>
    <property type="match status" value="1"/>
</dbReference>
<comment type="caution">
    <text evidence="2">The sequence shown here is derived from an EMBL/GenBank/DDBJ whole genome shotgun (WGS) entry which is preliminary data.</text>
</comment>
<reference evidence="3" key="1">
    <citation type="journal article" date="2019" name="Int. J. Syst. Evol. Microbiol.">
        <title>The Global Catalogue of Microorganisms (GCM) 10K type strain sequencing project: providing services to taxonomists for standard genome sequencing and annotation.</title>
        <authorList>
            <consortium name="The Broad Institute Genomics Platform"/>
            <consortium name="The Broad Institute Genome Sequencing Center for Infectious Disease"/>
            <person name="Wu L."/>
            <person name="Ma J."/>
        </authorList>
    </citation>
    <scope>NUCLEOTIDE SEQUENCE [LARGE SCALE GENOMIC DNA]</scope>
    <source>
        <strain evidence="3">CGMCC 1.12606</strain>
    </source>
</reference>
<protein>
    <submittedName>
        <fullName evidence="2">Uncharacterized protein</fullName>
    </submittedName>
</protein>
<feature type="transmembrane region" description="Helical" evidence="1">
    <location>
        <begin position="32"/>
        <end position="53"/>
    </location>
</feature>
<keyword evidence="1" id="KW-1133">Transmembrane helix</keyword>
<gene>
    <name evidence="2" type="ORF">GCM10011361_12960</name>
</gene>
<dbReference type="EMBL" id="BMFH01000001">
    <property type="protein sequence ID" value="GGD47575.1"/>
    <property type="molecule type" value="Genomic_DNA"/>
</dbReference>
<dbReference type="InterPro" id="IPR046635">
    <property type="entry name" value="DUF6747"/>
</dbReference>
<proteinExistence type="predicted"/>
<dbReference type="Proteomes" id="UP000625780">
    <property type="component" value="Unassembled WGS sequence"/>
</dbReference>
<evidence type="ECO:0000313" key="3">
    <source>
        <dbReference type="Proteomes" id="UP000625780"/>
    </source>
</evidence>
<evidence type="ECO:0000313" key="2">
    <source>
        <dbReference type="EMBL" id="GGD47575.1"/>
    </source>
</evidence>
<sequence>MLGMKTLLLMKEIYMEAFKALENFFLRKFFKIFAWFSFIMFLVVVYAFVFRLVTGYPFD</sequence>
<name>A0ABQ1QWN0_9FLAO</name>
<organism evidence="2 3">
    <name type="scientific">Muriicola marianensis</name>
    <dbReference type="NCBI Taxonomy" id="1324801"/>
    <lineage>
        <taxon>Bacteria</taxon>
        <taxon>Pseudomonadati</taxon>
        <taxon>Bacteroidota</taxon>
        <taxon>Flavobacteriia</taxon>
        <taxon>Flavobacteriales</taxon>
        <taxon>Flavobacteriaceae</taxon>
        <taxon>Muriicola</taxon>
    </lineage>
</organism>
<keyword evidence="3" id="KW-1185">Reference proteome</keyword>
<accession>A0ABQ1QWN0</accession>
<keyword evidence="1" id="KW-0472">Membrane</keyword>
<evidence type="ECO:0000256" key="1">
    <source>
        <dbReference type="SAM" id="Phobius"/>
    </source>
</evidence>
<keyword evidence="1" id="KW-0812">Transmembrane</keyword>